<feature type="compositionally biased region" description="Basic and acidic residues" evidence="1">
    <location>
        <begin position="139"/>
        <end position="152"/>
    </location>
</feature>
<dbReference type="AlphaFoldDB" id="A0A5B7F3E8"/>
<feature type="region of interest" description="Disordered" evidence="1">
    <location>
        <begin position="130"/>
        <end position="152"/>
    </location>
</feature>
<comment type="caution">
    <text evidence="2">The sequence shown here is derived from an EMBL/GenBank/DDBJ whole genome shotgun (WGS) entry which is preliminary data.</text>
</comment>
<protein>
    <submittedName>
        <fullName evidence="2">Uncharacterized protein</fullName>
    </submittedName>
</protein>
<name>A0A5B7F3E8_PORTR</name>
<dbReference type="EMBL" id="VSRR010004919">
    <property type="protein sequence ID" value="MPC41082.1"/>
    <property type="molecule type" value="Genomic_DNA"/>
</dbReference>
<reference evidence="2 3" key="1">
    <citation type="submission" date="2019-05" db="EMBL/GenBank/DDBJ databases">
        <title>Another draft genome of Portunus trituberculatus and its Hox gene families provides insights of decapod evolution.</title>
        <authorList>
            <person name="Jeong J.-H."/>
            <person name="Song I."/>
            <person name="Kim S."/>
            <person name="Choi T."/>
            <person name="Kim D."/>
            <person name="Ryu S."/>
            <person name="Kim W."/>
        </authorList>
    </citation>
    <scope>NUCLEOTIDE SEQUENCE [LARGE SCALE GENOMIC DNA]</scope>
    <source>
        <tissue evidence="2">Muscle</tissue>
    </source>
</reference>
<evidence type="ECO:0000313" key="3">
    <source>
        <dbReference type="Proteomes" id="UP000324222"/>
    </source>
</evidence>
<dbReference type="Proteomes" id="UP000324222">
    <property type="component" value="Unassembled WGS sequence"/>
</dbReference>
<sequence length="152" mass="16615">MGRQHWDLESIAVNSILQSQCKSEFRPVVICILLPQRVEPGCFSLFTARHIGSAVPGARHRLYNQAEAHLPAAINKAARPSLPYRPLRPLHPTPPAAGRHLPGPRRSFTAAICRWASGWSILVGAPPRPPPVSAATGHDGNREVEAREMTDT</sequence>
<accession>A0A5B7F3E8</accession>
<evidence type="ECO:0000256" key="1">
    <source>
        <dbReference type="SAM" id="MobiDB-lite"/>
    </source>
</evidence>
<gene>
    <name evidence="2" type="ORF">E2C01_034665</name>
</gene>
<proteinExistence type="predicted"/>
<evidence type="ECO:0000313" key="2">
    <source>
        <dbReference type="EMBL" id="MPC41082.1"/>
    </source>
</evidence>
<keyword evidence="3" id="KW-1185">Reference proteome</keyword>
<organism evidence="2 3">
    <name type="scientific">Portunus trituberculatus</name>
    <name type="common">Swimming crab</name>
    <name type="synonym">Neptunus trituberculatus</name>
    <dbReference type="NCBI Taxonomy" id="210409"/>
    <lineage>
        <taxon>Eukaryota</taxon>
        <taxon>Metazoa</taxon>
        <taxon>Ecdysozoa</taxon>
        <taxon>Arthropoda</taxon>
        <taxon>Crustacea</taxon>
        <taxon>Multicrustacea</taxon>
        <taxon>Malacostraca</taxon>
        <taxon>Eumalacostraca</taxon>
        <taxon>Eucarida</taxon>
        <taxon>Decapoda</taxon>
        <taxon>Pleocyemata</taxon>
        <taxon>Brachyura</taxon>
        <taxon>Eubrachyura</taxon>
        <taxon>Portunoidea</taxon>
        <taxon>Portunidae</taxon>
        <taxon>Portuninae</taxon>
        <taxon>Portunus</taxon>
    </lineage>
</organism>